<dbReference type="AlphaFoldDB" id="A0AAN6JHP1"/>
<dbReference type="EMBL" id="JAPDMQ010000697">
    <property type="protein sequence ID" value="KAK0521208.1"/>
    <property type="molecule type" value="Genomic_DNA"/>
</dbReference>
<dbReference type="GO" id="GO:0005524">
    <property type="term" value="F:ATP binding"/>
    <property type="evidence" value="ECO:0007669"/>
    <property type="project" value="InterPro"/>
</dbReference>
<evidence type="ECO:0000259" key="2">
    <source>
        <dbReference type="SMART" id="SM00382"/>
    </source>
</evidence>
<dbReference type="Pfam" id="PF00004">
    <property type="entry name" value="AAA"/>
    <property type="match status" value="1"/>
</dbReference>
<gene>
    <name evidence="3" type="ORF">OC842_006853</name>
</gene>
<comment type="caution">
    <text evidence="3">The sequence shown here is derived from an EMBL/GenBank/DDBJ whole genome shotgun (WGS) entry which is preliminary data.</text>
</comment>
<sequence>MSTSASELTMQLPARTGHEARAQPWERLPVQEGTLQGAHYRFAAPTPIPPAEEEEDAANTFRISLLRLVQVLVGARAGAHTVSAHVLKLNLGRLRAAQLAVDEYSAAPSSPVAQFHAANLFSSLGVAPSAATSDVARPLRIEVEGLPSLIDHLDPAPASTSGQMSERHDPDASFVSFDDLDARFCPGILVSYPTSLGHASERIAARVRSCHFEERRTAFGNMERSFNVELETVVPLGSQLGLVSFVETFSGWSGERRKRIADLVVRPISSSPSLRGDRQELDAFIARGQKCLSLLGRARDAEPYRFLAYDAGGFFPHAQERSTASSGFPASMMAGTRAGSHRGRIVIDGEMALALGHHPSQGSTEADLALLNAAGRYKRSGRHAEGLLVFDVHADVDADSEASGDTTAPAAHSQFPAQLVPLIWPALCGFSMSAKRWGHVLVTSLEPIQFNRAAFDQLVLSPDRKRLIHAVVNAHQPTRNNNGAAAAQMHDIIASKSGGTVFLLHGAPGVGKTLTAEAVAEMLGRPVYYVTMGELGTAVEHVEARLGQVLQLCAAWRAVVLIDEADVFLERRRSGGAGDILRNALVCVLLRLIEYFEGILFLTTNRVASFDPAVESRVTVALRYDALDAAAREQVWRNLVNHMRGDGLTGGGALRIGQLDFARLAEHDLNGRQIKNTLRLALALAADSDSDSEDVPLLSQELLELTLRTTLIGRQEMQEGVYEL</sequence>
<reference evidence="3" key="1">
    <citation type="journal article" date="2023" name="PhytoFront">
        <title>Draft Genome Resources of Seven Strains of Tilletia horrida, Causal Agent of Kernel Smut of Rice.</title>
        <authorList>
            <person name="Khanal S."/>
            <person name="Antony Babu S."/>
            <person name="Zhou X.G."/>
        </authorList>
    </citation>
    <scope>NUCLEOTIDE SEQUENCE</scope>
    <source>
        <strain evidence="3">TX3</strain>
    </source>
</reference>
<dbReference type="GO" id="GO:0016887">
    <property type="term" value="F:ATP hydrolysis activity"/>
    <property type="evidence" value="ECO:0007669"/>
    <property type="project" value="InterPro"/>
</dbReference>
<evidence type="ECO:0000313" key="3">
    <source>
        <dbReference type="EMBL" id="KAK0521208.1"/>
    </source>
</evidence>
<feature type="domain" description="AAA+ ATPase" evidence="2">
    <location>
        <begin position="498"/>
        <end position="628"/>
    </location>
</feature>
<organism evidence="3 4">
    <name type="scientific">Tilletia horrida</name>
    <dbReference type="NCBI Taxonomy" id="155126"/>
    <lineage>
        <taxon>Eukaryota</taxon>
        <taxon>Fungi</taxon>
        <taxon>Dikarya</taxon>
        <taxon>Basidiomycota</taxon>
        <taxon>Ustilaginomycotina</taxon>
        <taxon>Exobasidiomycetes</taxon>
        <taxon>Tilletiales</taxon>
        <taxon>Tilletiaceae</taxon>
        <taxon>Tilletia</taxon>
    </lineage>
</organism>
<name>A0AAN6JHP1_9BASI</name>
<dbReference type="Gene3D" id="3.40.50.300">
    <property type="entry name" value="P-loop containing nucleotide triphosphate hydrolases"/>
    <property type="match status" value="1"/>
</dbReference>
<dbReference type="SUPFAM" id="SSF52540">
    <property type="entry name" value="P-loop containing nucleoside triphosphate hydrolases"/>
    <property type="match status" value="1"/>
</dbReference>
<dbReference type="CDD" id="cd19481">
    <property type="entry name" value="RecA-like_protease"/>
    <property type="match status" value="1"/>
</dbReference>
<accession>A0AAN6JHP1</accession>
<dbReference type="PANTHER" id="PTHR46411:SF3">
    <property type="entry name" value="AAA+ ATPASE DOMAIN-CONTAINING PROTEIN"/>
    <property type="match status" value="1"/>
</dbReference>
<dbReference type="SMART" id="SM00382">
    <property type="entry name" value="AAA"/>
    <property type="match status" value="1"/>
</dbReference>
<dbReference type="PANTHER" id="PTHR46411">
    <property type="entry name" value="FAMILY ATPASE, PUTATIVE-RELATED"/>
    <property type="match status" value="1"/>
</dbReference>
<evidence type="ECO:0000256" key="1">
    <source>
        <dbReference type="SAM" id="MobiDB-lite"/>
    </source>
</evidence>
<dbReference type="InterPro" id="IPR003959">
    <property type="entry name" value="ATPase_AAA_core"/>
</dbReference>
<proteinExistence type="predicted"/>
<dbReference type="InterPro" id="IPR027417">
    <property type="entry name" value="P-loop_NTPase"/>
</dbReference>
<dbReference type="Proteomes" id="UP001176521">
    <property type="component" value="Unassembled WGS sequence"/>
</dbReference>
<keyword evidence="4" id="KW-1185">Reference proteome</keyword>
<protein>
    <recommendedName>
        <fullName evidence="2">AAA+ ATPase domain-containing protein</fullName>
    </recommendedName>
</protein>
<feature type="region of interest" description="Disordered" evidence="1">
    <location>
        <begin position="1"/>
        <end position="25"/>
    </location>
</feature>
<evidence type="ECO:0000313" key="4">
    <source>
        <dbReference type="Proteomes" id="UP001176521"/>
    </source>
</evidence>
<dbReference type="InterPro" id="IPR003593">
    <property type="entry name" value="AAA+_ATPase"/>
</dbReference>